<evidence type="ECO:0000313" key="5">
    <source>
        <dbReference type="Proteomes" id="UP000782519"/>
    </source>
</evidence>
<feature type="domain" description="DUF305" evidence="3">
    <location>
        <begin position="44"/>
        <end position="86"/>
    </location>
</feature>
<protein>
    <submittedName>
        <fullName evidence="4">DUF305 domain-containing protein</fullName>
    </submittedName>
</protein>
<evidence type="ECO:0000256" key="2">
    <source>
        <dbReference type="SAM" id="SignalP"/>
    </source>
</evidence>
<proteinExistence type="predicted"/>
<feature type="compositionally biased region" description="Basic residues" evidence="1">
    <location>
        <begin position="83"/>
        <end position="98"/>
    </location>
</feature>
<evidence type="ECO:0000256" key="1">
    <source>
        <dbReference type="SAM" id="MobiDB-lite"/>
    </source>
</evidence>
<name>A0A933VUM7_RHOPL</name>
<keyword evidence="2" id="KW-0732">Signal</keyword>
<dbReference type="Gene3D" id="1.20.1260.10">
    <property type="match status" value="1"/>
</dbReference>
<accession>A0A933VUM7</accession>
<sequence length="172" mass="19020">MRSNFAVMMTAILLSTGAVRAGDAIGAYRSSMDRMNADIKIGMEDSDPTRSWAKMMVAHHHGATVMSRTVLEETKDPIIRRMPKNLSRGRPKSRRRWRIGSPGTLNSPGIIASRSGLPRRRLVPHRSVPPAVLPSTISGLPECRSFRQLRSRCGDTRRKCSALAEAYTCSST</sequence>
<feature type="region of interest" description="Disordered" evidence="1">
    <location>
        <begin position="83"/>
        <end position="112"/>
    </location>
</feature>
<dbReference type="AlphaFoldDB" id="A0A933VUM7"/>
<dbReference type="EMBL" id="JACRJB010000014">
    <property type="protein sequence ID" value="MBI5128902.1"/>
    <property type="molecule type" value="Genomic_DNA"/>
</dbReference>
<feature type="signal peptide" evidence="2">
    <location>
        <begin position="1"/>
        <end position="21"/>
    </location>
</feature>
<dbReference type="InterPro" id="IPR005183">
    <property type="entry name" value="DUF305_CopM-like"/>
</dbReference>
<feature type="chain" id="PRO_5037872008" evidence="2">
    <location>
        <begin position="22"/>
        <end position="172"/>
    </location>
</feature>
<evidence type="ECO:0000259" key="3">
    <source>
        <dbReference type="Pfam" id="PF03713"/>
    </source>
</evidence>
<dbReference type="Proteomes" id="UP000782519">
    <property type="component" value="Unassembled WGS sequence"/>
</dbReference>
<comment type="caution">
    <text evidence="4">The sequence shown here is derived from an EMBL/GenBank/DDBJ whole genome shotgun (WGS) entry which is preliminary data.</text>
</comment>
<gene>
    <name evidence="4" type="ORF">HZA66_05630</name>
</gene>
<reference evidence="4" key="1">
    <citation type="submission" date="2020-07" db="EMBL/GenBank/DDBJ databases">
        <title>Huge and variable diversity of episymbiotic CPR bacteria and DPANN archaea in groundwater ecosystems.</title>
        <authorList>
            <person name="He C.Y."/>
            <person name="Keren R."/>
            <person name="Whittaker M."/>
            <person name="Farag I.F."/>
            <person name="Doudna J."/>
            <person name="Cate J.H.D."/>
            <person name="Banfield J.F."/>
        </authorList>
    </citation>
    <scope>NUCLEOTIDE SEQUENCE</scope>
    <source>
        <strain evidence="4">NC_groundwater_1818_Pr3_B-0.1um_66_35</strain>
    </source>
</reference>
<evidence type="ECO:0000313" key="4">
    <source>
        <dbReference type="EMBL" id="MBI5128902.1"/>
    </source>
</evidence>
<organism evidence="4 5">
    <name type="scientific">Rhodopseudomonas palustris</name>
    <dbReference type="NCBI Taxonomy" id="1076"/>
    <lineage>
        <taxon>Bacteria</taxon>
        <taxon>Pseudomonadati</taxon>
        <taxon>Pseudomonadota</taxon>
        <taxon>Alphaproteobacteria</taxon>
        <taxon>Hyphomicrobiales</taxon>
        <taxon>Nitrobacteraceae</taxon>
        <taxon>Rhodopseudomonas</taxon>
    </lineage>
</organism>
<dbReference type="InterPro" id="IPR012347">
    <property type="entry name" value="Ferritin-like"/>
</dbReference>
<dbReference type="Pfam" id="PF03713">
    <property type="entry name" value="DUF305"/>
    <property type="match status" value="1"/>
</dbReference>